<evidence type="ECO:0000256" key="1">
    <source>
        <dbReference type="SAM" id="Phobius"/>
    </source>
</evidence>
<sequence>MSSSPPWTTLWPEMQLLNFPMRDRALKVSVRSGIFFCLSLSLFLHIVSIYPFVRTACLFDSKTVVAVQDPLCPPRRETEYEYEGTVIAAGPSFLFAGV</sequence>
<dbReference type="AlphaFoldDB" id="A0A9W4UWW2"/>
<name>A0A9W4UWW2_9PLEO</name>
<gene>
    <name evidence="2" type="ORF">PDIGIT_LOCUS15048</name>
</gene>
<proteinExistence type="predicted"/>
<dbReference type="Proteomes" id="UP001152607">
    <property type="component" value="Unassembled WGS sequence"/>
</dbReference>
<comment type="caution">
    <text evidence="2">The sequence shown here is derived from an EMBL/GenBank/DDBJ whole genome shotgun (WGS) entry which is preliminary data.</text>
</comment>
<reference evidence="2" key="1">
    <citation type="submission" date="2023-01" db="EMBL/GenBank/DDBJ databases">
        <authorList>
            <person name="Van Ghelder C."/>
            <person name="Rancurel C."/>
        </authorList>
    </citation>
    <scope>NUCLEOTIDE SEQUENCE</scope>
    <source>
        <strain evidence="2">CNCM I-4278</strain>
    </source>
</reference>
<keyword evidence="1" id="KW-1133">Transmembrane helix</keyword>
<keyword evidence="1" id="KW-0472">Membrane</keyword>
<dbReference type="EMBL" id="CAOQHR010000012">
    <property type="protein sequence ID" value="CAI6341848.1"/>
    <property type="molecule type" value="Genomic_DNA"/>
</dbReference>
<accession>A0A9W4UWW2</accession>
<keyword evidence="3" id="KW-1185">Reference proteome</keyword>
<evidence type="ECO:0000313" key="3">
    <source>
        <dbReference type="Proteomes" id="UP001152607"/>
    </source>
</evidence>
<keyword evidence="1" id="KW-0812">Transmembrane</keyword>
<organism evidence="2 3">
    <name type="scientific">Periconia digitata</name>
    <dbReference type="NCBI Taxonomy" id="1303443"/>
    <lineage>
        <taxon>Eukaryota</taxon>
        <taxon>Fungi</taxon>
        <taxon>Dikarya</taxon>
        <taxon>Ascomycota</taxon>
        <taxon>Pezizomycotina</taxon>
        <taxon>Dothideomycetes</taxon>
        <taxon>Pleosporomycetidae</taxon>
        <taxon>Pleosporales</taxon>
        <taxon>Massarineae</taxon>
        <taxon>Periconiaceae</taxon>
        <taxon>Periconia</taxon>
    </lineage>
</organism>
<protein>
    <submittedName>
        <fullName evidence="2">Uncharacterized protein</fullName>
    </submittedName>
</protein>
<evidence type="ECO:0000313" key="2">
    <source>
        <dbReference type="EMBL" id="CAI6341848.1"/>
    </source>
</evidence>
<feature type="transmembrane region" description="Helical" evidence="1">
    <location>
        <begin position="33"/>
        <end position="53"/>
    </location>
</feature>